<dbReference type="SMART" id="SM00388">
    <property type="entry name" value="HisKA"/>
    <property type="match status" value="1"/>
</dbReference>
<protein>
    <recommendedName>
        <fullName evidence="2">histidine kinase</fullName>
        <ecNumber evidence="2">2.7.13.3</ecNumber>
    </recommendedName>
</protein>
<dbReference type="Gene3D" id="3.30.450.20">
    <property type="entry name" value="PAS domain"/>
    <property type="match status" value="4"/>
</dbReference>
<dbReference type="CDD" id="cd00082">
    <property type="entry name" value="HisKA"/>
    <property type="match status" value="1"/>
</dbReference>
<sequence>MQEFDLPAQRKPELDLPMRNEAWFRQLADSVPGMIYQFQMAADGSLSFTFVSSGCRDLFELTPEAIQENANQLIEIIHPEDRPRFDHSVALSAQSLEPWQWEGRFILPSGKIRWIQGASRPVRQPNQTILWSGQLMDISQRKQMEAILKQLNDDLETRVEDRTQALLESQAQFQRLASNIPGVIFQCKLSPDGVVSFPYISEGYRHIYELLASQLDQQPFQSIHPDDEAIVQERMYQSAMTLAPFQQEYRILTASGKLKWLQTIARPTRQADGSILWDGVLIDITERKVAVEALQASESRFRELFERSADAILLLDGEVFIDCNKAAIEMLRCTSKEQVLQLHPSVLSPDVQPDGRPSFEKANEMIATAFAKGSHRFEWMHRRADGEDFWVEVVLTVIELEGRPTLYTVWREIGDRKAAETALAESEARFRTIAATMPGAIFQFCNRNGQWAVDYMSERFYDISGITAAEIMQDMNSFVNCQHPDDRDSYLQTIAESGEQLIPWVYEGRLIKPDGEVRWWRGESLPTKTQNNEIVFCGVLYDITNRKTAEDALKQFATQNQIKAKALEDALQELQRTQTQMIQSEKMSSLGQLVAGVAHEINNPVNFISGNLNHATNYIQDLLELLDLYQQHYPTSDPEIETTATAIELEFLKQDLPKLLNSMKVGADRIQQIVTSLRTFSRMDEAERKAVNIHEGIDSTLLILQNRLKAKPHFLEILVIKEYDDLPLVECYAGQLNQVFMNILSNAIDALEEAQIPAPQIYIRTELLDPQWVRISILDNGPGISPVVHARIFDPFFTTKPIGKGTGMGMSISYQIITERHGGRLTCRSAPNQGAEFVIEIPVGQNI</sequence>
<dbReference type="GO" id="GO:0000155">
    <property type="term" value="F:phosphorelay sensor kinase activity"/>
    <property type="evidence" value="ECO:0007669"/>
    <property type="project" value="InterPro"/>
</dbReference>
<dbReference type="InterPro" id="IPR036890">
    <property type="entry name" value="HATPase_C_sf"/>
</dbReference>
<evidence type="ECO:0000256" key="7">
    <source>
        <dbReference type="SAM" id="Coils"/>
    </source>
</evidence>
<dbReference type="PANTHER" id="PTHR43304">
    <property type="entry name" value="PHYTOCHROME-LIKE PROTEIN CPH1"/>
    <property type="match status" value="1"/>
</dbReference>
<keyword evidence="3" id="KW-0597">Phosphoprotein</keyword>
<dbReference type="PROSITE" id="PS50109">
    <property type="entry name" value="HIS_KIN"/>
    <property type="match status" value="1"/>
</dbReference>
<dbReference type="SMART" id="SM00091">
    <property type="entry name" value="PAS"/>
    <property type="match status" value="4"/>
</dbReference>
<evidence type="ECO:0000256" key="5">
    <source>
        <dbReference type="ARBA" id="ARBA00022777"/>
    </source>
</evidence>
<dbReference type="InterPro" id="IPR003594">
    <property type="entry name" value="HATPase_dom"/>
</dbReference>
<dbReference type="InterPro" id="IPR013655">
    <property type="entry name" value="PAS_fold_3"/>
</dbReference>
<dbReference type="Gene3D" id="1.10.287.130">
    <property type="match status" value="1"/>
</dbReference>
<dbReference type="InterPro" id="IPR000014">
    <property type="entry name" value="PAS"/>
</dbReference>
<dbReference type="RefSeq" id="WP_316434772.1">
    <property type="nucleotide sequence ID" value="NZ_CP053586.1"/>
</dbReference>
<evidence type="ECO:0000313" key="11">
    <source>
        <dbReference type="EMBL" id="WNZ23172.1"/>
    </source>
</evidence>
<dbReference type="PROSITE" id="PS50112">
    <property type="entry name" value="PAS"/>
    <property type="match status" value="2"/>
</dbReference>
<dbReference type="InterPro" id="IPR005467">
    <property type="entry name" value="His_kinase_dom"/>
</dbReference>
<reference evidence="11" key="1">
    <citation type="submission" date="2020-05" db="EMBL/GenBank/DDBJ databases">
        <authorList>
            <person name="Zhu T."/>
            <person name="Keshari N."/>
            <person name="Lu X."/>
        </authorList>
    </citation>
    <scope>NUCLEOTIDE SEQUENCE</scope>
    <source>
        <strain evidence="11">NK1-12</strain>
    </source>
</reference>
<feature type="domain" description="PAS" evidence="9">
    <location>
        <begin position="20"/>
        <end position="96"/>
    </location>
</feature>
<dbReference type="NCBIfam" id="TIGR00229">
    <property type="entry name" value="sensory_box"/>
    <property type="match status" value="4"/>
</dbReference>
<dbReference type="InterPro" id="IPR001610">
    <property type="entry name" value="PAC"/>
</dbReference>
<dbReference type="Pfam" id="PF13426">
    <property type="entry name" value="PAS_9"/>
    <property type="match status" value="1"/>
</dbReference>
<dbReference type="CDD" id="cd00130">
    <property type="entry name" value="PAS"/>
    <property type="match status" value="3"/>
</dbReference>
<dbReference type="SUPFAM" id="SSF47384">
    <property type="entry name" value="Homodimeric domain of signal transducing histidine kinase"/>
    <property type="match status" value="1"/>
</dbReference>
<dbReference type="EC" id="2.7.13.3" evidence="2"/>
<evidence type="ECO:0000259" key="9">
    <source>
        <dbReference type="PROSITE" id="PS50112"/>
    </source>
</evidence>
<name>A0AA96WU44_9CYAN</name>
<accession>A0AA96WU44</accession>
<feature type="domain" description="Histidine kinase" evidence="8">
    <location>
        <begin position="596"/>
        <end position="845"/>
    </location>
</feature>
<evidence type="ECO:0000259" key="10">
    <source>
        <dbReference type="PROSITE" id="PS50113"/>
    </source>
</evidence>
<evidence type="ECO:0000256" key="4">
    <source>
        <dbReference type="ARBA" id="ARBA00022679"/>
    </source>
</evidence>
<feature type="coiled-coil region" evidence="7">
    <location>
        <begin position="557"/>
        <end position="587"/>
    </location>
</feature>
<dbReference type="SMART" id="SM00387">
    <property type="entry name" value="HATPase_c"/>
    <property type="match status" value="1"/>
</dbReference>
<dbReference type="AlphaFoldDB" id="A0AA96WU44"/>
<dbReference type="PANTHER" id="PTHR43304:SF1">
    <property type="entry name" value="PAC DOMAIN-CONTAINING PROTEIN"/>
    <property type="match status" value="1"/>
</dbReference>
<dbReference type="InterPro" id="IPR036097">
    <property type="entry name" value="HisK_dim/P_sf"/>
</dbReference>
<feature type="domain" description="PAC" evidence="10">
    <location>
        <begin position="245"/>
        <end position="296"/>
    </location>
</feature>
<dbReference type="Gene3D" id="3.30.565.10">
    <property type="entry name" value="Histidine kinase-like ATPase, C-terminal domain"/>
    <property type="match status" value="1"/>
</dbReference>
<dbReference type="SUPFAM" id="SSF55785">
    <property type="entry name" value="PYP-like sensor domain (PAS domain)"/>
    <property type="match status" value="4"/>
</dbReference>
<dbReference type="SUPFAM" id="SSF55874">
    <property type="entry name" value="ATPase domain of HSP90 chaperone/DNA topoisomerase II/histidine kinase"/>
    <property type="match status" value="1"/>
</dbReference>
<dbReference type="PROSITE" id="PS50113">
    <property type="entry name" value="PAC"/>
    <property type="match status" value="3"/>
</dbReference>
<gene>
    <name evidence="11" type="ORF">HJG54_10110</name>
</gene>
<evidence type="ECO:0000259" key="8">
    <source>
        <dbReference type="PROSITE" id="PS50109"/>
    </source>
</evidence>
<keyword evidence="6" id="KW-0902">Two-component regulatory system</keyword>
<evidence type="ECO:0000256" key="3">
    <source>
        <dbReference type="ARBA" id="ARBA00022553"/>
    </source>
</evidence>
<comment type="catalytic activity">
    <reaction evidence="1">
        <text>ATP + protein L-histidine = ADP + protein N-phospho-L-histidine.</text>
        <dbReference type="EC" id="2.7.13.3"/>
    </reaction>
</comment>
<dbReference type="InterPro" id="IPR000700">
    <property type="entry name" value="PAS-assoc_C"/>
</dbReference>
<keyword evidence="5" id="KW-0418">Kinase</keyword>
<evidence type="ECO:0000256" key="6">
    <source>
        <dbReference type="ARBA" id="ARBA00023012"/>
    </source>
</evidence>
<organism evidence="11">
    <name type="scientific">Leptolyngbya sp. NK1-12</name>
    <dbReference type="NCBI Taxonomy" id="2547451"/>
    <lineage>
        <taxon>Bacteria</taxon>
        <taxon>Bacillati</taxon>
        <taxon>Cyanobacteriota</taxon>
        <taxon>Cyanophyceae</taxon>
        <taxon>Leptolyngbyales</taxon>
        <taxon>Leptolyngbyaceae</taxon>
        <taxon>Leptolyngbya group</taxon>
        <taxon>Leptolyngbya</taxon>
    </lineage>
</organism>
<feature type="domain" description="PAC" evidence="10">
    <location>
        <begin position="504"/>
        <end position="555"/>
    </location>
</feature>
<feature type="domain" description="PAS" evidence="9">
    <location>
        <begin position="426"/>
        <end position="501"/>
    </location>
</feature>
<dbReference type="SMART" id="SM00086">
    <property type="entry name" value="PAC"/>
    <property type="match status" value="4"/>
</dbReference>
<keyword evidence="7" id="KW-0175">Coiled coil</keyword>
<dbReference type="Pfam" id="PF02518">
    <property type="entry name" value="HATPase_c"/>
    <property type="match status" value="1"/>
</dbReference>
<dbReference type="InterPro" id="IPR052162">
    <property type="entry name" value="Sensor_kinase/Photoreceptor"/>
</dbReference>
<feature type="domain" description="PAC" evidence="10">
    <location>
        <begin position="99"/>
        <end position="150"/>
    </location>
</feature>
<dbReference type="PRINTS" id="PR00344">
    <property type="entry name" value="BCTRLSENSOR"/>
</dbReference>
<dbReference type="InterPro" id="IPR003661">
    <property type="entry name" value="HisK_dim/P_dom"/>
</dbReference>
<dbReference type="EMBL" id="CP053586">
    <property type="protein sequence ID" value="WNZ23172.1"/>
    <property type="molecule type" value="Genomic_DNA"/>
</dbReference>
<evidence type="ECO:0000256" key="1">
    <source>
        <dbReference type="ARBA" id="ARBA00000085"/>
    </source>
</evidence>
<dbReference type="InterPro" id="IPR004358">
    <property type="entry name" value="Sig_transdc_His_kin-like_C"/>
</dbReference>
<dbReference type="InterPro" id="IPR035965">
    <property type="entry name" value="PAS-like_dom_sf"/>
</dbReference>
<proteinExistence type="predicted"/>
<keyword evidence="4" id="KW-0808">Transferase</keyword>
<evidence type="ECO:0000256" key="2">
    <source>
        <dbReference type="ARBA" id="ARBA00012438"/>
    </source>
</evidence>
<dbReference type="Pfam" id="PF08447">
    <property type="entry name" value="PAS_3"/>
    <property type="match status" value="3"/>
</dbReference>